<proteinExistence type="predicted"/>
<evidence type="ECO:0000313" key="3">
    <source>
        <dbReference type="Proteomes" id="UP000005408"/>
    </source>
</evidence>
<evidence type="ECO:0000313" key="2">
    <source>
        <dbReference type="EnsemblMetazoa" id="G16470.2:cds"/>
    </source>
</evidence>
<reference evidence="2" key="1">
    <citation type="submission" date="2022-08" db="UniProtKB">
        <authorList>
            <consortium name="EnsemblMetazoa"/>
        </authorList>
    </citation>
    <scope>IDENTIFICATION</scope>
    <source>
        <strain evidence="2">05x7-T-G4-1.051#20</strain>
    </source>
</reference>
<keyword evidence="1" id="KW-0812">Transmembrane</keyword>
<keyword evidence="1" id="KW-0472">Membrane</keyword>
<organism evidence="2 3">
    <name type="scientific">Magallana gigas</name>
    <name type="common">Pacific oyster</name>
    <name type="synonym">Crassostrea gigas</name>
    <dbReference type="NCBI Taxonomy" id="29159"/>
    <lineage>
        <taxon>Eukaryota</taxon>
        <taxon>Metazoa</taxon>
        <taxon>Spiralia</taxon>
        <taxon>Lophotrochozoa</taxon>
        <taxon>Mollusca</taxon>
        <taxon>Bivalvia</taxon>
        <taxon>Autobranchia</taxon>
        <taxon>Pteriomorphia</taxon>
        <taxon>Ostreida</taxon>
        <taxon>Ostreoidea</taxon>
        <taxon>Ostreidae</taxon>
        <taxon>Magallana</taxon>
    </lineage>
</organism>
<dbReference type="EnsemblMetazoa" id="G16470.2">
    <property type="protein sequence ID" value="G16470.2:cds"/>
    <property type="gene ID" value="G16470"/>
</dbReference>
<keyword evidence="3" id="KW-1185">Reference proteome</keyword>
<protein>
    <submittedName>
        <fullName evidence="2">Uncharacterized protein</fullName>
    </submittedName>
</protein>
<keyword evidence="1" id="KW-1133">Transmembrane helix</keyword>
<sequence length="263" mass="29474">MTNQVLDHYKSDVMDDMHSNGVTKIRVSYYSGGVEAQYFVFDAVGANKTGWFSRYRLLETSYDITAFGNTTGIFGEYFSLEGDTVSSKTSPVHRHFYVNQGYYQCLKDLGWTHVVDGLGPCSYETLPTTAVYYVNTSSYSLMPGQTADFMAVFVKREICRSSSSLLGKEYLLNNETEEIQQRINEIKANLTIPVNTTSQYLRSKTCAENERMTSRAIGFVFGVGLISVLSALILFPDIHIFINHALNGVSKKTGQNNVTKLNE</sequence>
<evidence type="ECO:0000256" key="1">
    <source>
        <dbReference type="SAM" id="Phobius"/>
    </source>
</evidence>
<name>A0A8W8IYU5_MAGGI</name>
<feature type="transmembrane region" description="Helical" evidence="1">
    <location>
        <begin position="216"/>
        <end position="235"/>
    </location>
</feature>
<dbReference type="Proteomes" id="UP000005408">
    <property type="component" value="Unassembled WGS sequence"/>
</dbReference>
<accession>A0A8W8IYU5</accession>
<dbReference type="AlphaFoldDB" id="A0A8W8IYU5"/>